<protein>
    <submittedName>
        <fullName evidence="1">Uncharacterized protein</fullName>
    </submittedName>
</protein>
<gene>
    <name evidence="1" type="ORF">Patl1_35040</name>
</gene>
<evidence type="ECO:0000313" key="1">
    <source>
        <dbReference type="EMBL" id="KAJ0075005.1"/>
    </source>
</evidence>
<dbReference type="Proteomes" id="UP001164250">
    <property type="component" value="Chromosome 15"/>
</dbReference>
<reference evidence="2" key="1">
    <citation type="journal article" date="2023" name="G3 (Bethesda)">
        <title>Genome assembly and association tests identify interacting loci associated with vigor, precocity, and sex in interspecific pistachio rootstocks.</title>
        <authorList>
            <person name="Palmer W."/>
            <person name="Jacygrad E."/>
            <person name="Sagayaradj S."/>
            <person name="Cavanaugh K."/>
            <person name="Han R."/>
            <person name="Bertier L."/>
            <person name="Beede B."/>
            <person name="Kafkas S."/>
            <person name="Golino D."/>
            <person name="Preece J."/>
            <person name="Michelmore R."/>
        </authorList>
    </citation>
    <scope>NUCLEOTIDE SEQUENCE [LARGE SCALE GENOMIC DNA]</scope>
</reference>
<sequence>MMKSPKCPGSLLTRLSRSNSLEGATRPPDVVQDSDGMLLGVGSLQGSRGLAHHQLRAHGQSKEKEDINLHWALLEVD</sequence>
<accession>A0ACC0ZPU7</accession>
<proteinExistence type="predicted"/>
<organism evidence="1 2">
    <name type="scientific">Pistacia atlantica</name>
    <dbReference type="NCBI Taxonomy" id="434234"/>
    <lineage>
        <taxon>Eukaryota</taxon>
        <taxon>Viridiplantae</taxon>
        <taxon>Streptophyta</taxon>
        <taxon>Embryophyta</taxon>
        <taxon>Tracheophyta</taxon>
        <taxon>Spermatophyta</taxon>
        <taxon>Magnoliopsida</taxon>
        <taxon>eudicotyledons</taxon>
        <taxon>Gunneridae</taxon>
        <taxon>Pentapetalae</taxon>
        <taxon>rosids</taxon>
        <taxon>malvids</taxon>
        <taxon>Sapindales</taxon>
        <taxon>Anacardiaceae</taxon>
        <taxon>Pistacia</taxon>
    </lineage>
</organism>
<evidence type="ECO:0000313" key="2">
    <source>
        <dbReference type="Proteomes" id="UP001164250"/>
    </source>
</evidence>
<name>A0ACC0ZPU7_9ROSI</name>
<keyword evidence="2" id="KW-1185">Reference proteome</keyword>
<comment type="caution">
    <text evidence="1">The sequence shown here is derived from an EMBL/GenBank/DDBJ whole genome shotgun (WGS) entry which is preliminary data.</text>
</comment>
<dbReference type="EMBL" id="CM047910">
    <property type="protein sequence ID" value="KAJ0075005.1"/>
    <property type="molecule type" value="Genomic_DNA"/>
</dbReference>